<dbReference type="Proteomes" id="UP000295506">
    <property type="component" value="Unassembled WGS sequence"/>
</dbReference>
<dbReference type="AlphaFoldDB" id="A0A126QNG5"/>
<keyword evidence="3" id="KW-0560">Oxidoreductase</keyword>
<sequence>MSKTKKVGVAFGVEGSIQYADDSVVSQTLLNKDTGTITLFAFDEGQGLSEHTAPFDAVVHILDGQAQITIGGESHIAGKGEMIIMPANIPHALHAEQKFKMLLTMIRGS</sequence>
<dbReference type="GO" id="GO:0051213">
    <property type="term" value="F:dioxygenase activity"/>
    <property type="evidence" value="ECO:0007669"/>
    <property type="project" value="UniProtKB-KW"/>
</dbReference>
<keyword evidence="4" id="KW-1185">Reference proteome</keyword>
<dbReference type="OrthoDB" id="1121052at2"/>
<keyword evidence="3" id="KW-0223">Dioxygenase</keyword>
<dbReference type="KEGG" id="dej:AWY79_08870"/>
<accession>A0A126QNG5</accession>
<evidence type="ECO:0000259" key="1">
    <source>
        <dbReference type="Pfam" id="PF07883"/>
    </source>
</evidence>
<dbReference type="InterPro" id="IPR014710">
    <property type="entry name" value="RmlC-like_jellyroll"/>
</dbReference>
<dbReference type="EMBL" id="SOBK01000001">
    <property type="protein sequence ID" value="TDT92245.1"/>
    <property type="molecule type" value="Genomic_DNA"/>
</dbReference>
<dbReference type="PANTHER" id="PTHR37694:SF1">
    <property type="entry name" value="SLR8022 PROTEIN"/>
    <property type="match status" value="1"/>
</dbReference>
<proteinExistence type="predicted"/>
<dbReference type="Proteomes" id="UP000055611">
    <property type="component" value="Chromosome"/>
</dbReference>
<gene>
    <name evidence="2" type="ORF">AWY79_08870</name>
    <name evidence="3" type="ORF">EDC59_101650</name>
</gene>
<dbReference type="InterPro" id="IPR011051">
    <property type="entry name" value="RmlC_Cupin_sf"/>
</dbReference>
<dbReference type="Pfam" id="PF07883">
    <property type="entry name" value="Cupin_2"/>
    <property type="match status" value="1"/>
</dbReference>
<evidence type="ECO:0000313" key="4">
    <source>
        <dbReference type="Proteomes" id="UP000055611"/>
    </source>
</evidence>
<evidence type="ECO:0000313" key="5">
    <source>
        <dbReference type="Proteomes" id="UP000295506"/>
    </source>
</evidence>
<dbReference type="CDD" id="cd02230">
    <property type="entry name" value="cupin_HP0902-like"/>
    <property type="match status" value="1"/>
</dbReference>
<dbReference type="SUPFAM" id="SSF51182">
    <property type="entry name" value="RmlC-like cupins"/>
    <property type="match status" value="1"/>
</dbReference>
<reference evidence="3 5" key="2">
    <citation type="submission" date="2019-03" db="EMBL/GenBank/DDBJ databases">
        <title>Genomic Encyclopedia of Type Strains, Phase IV (KMG-IV): sequencing the most valuable type-strain genomes for metagenomic binning, comparative biology and taxonomic classification.</title>
        <authorList>
            <person name="Goeker M."/>
        </authorList>
    </citation>
    <scope>NUCLEOTIDE SEQUENCE [LARGE SCALE GENOMIC DNA]</scope>
    <source>
        <strain evidence="3 5">DSM 101483</strain>
    </source>
</reference>
<dbReference type="PANTHER" id="PTHR37694">
    <property type="entry name" value="SLR8022 PROTEIN"/>
    <property type="match status" value="1"/>
</dbReference>
<organism evidence="3 5">
    <name type="scientific">Pseudodesulfovibrio indicus</name>
    <dbReference type="NCBI Taxonomy" id="1716143"/>
    <lineage>
        <taxon>Bacteria</taxon>
        <taxon>Pseudomonadati</taxon>
        <taxon>Thermodesulfobacteriota</taxon>
        <taxon>Desulfovibrionia</taxon>
        <taxon>Desulfovibrionales</taxon>
        <taxon>Desulfovibrionaceae</taxon>
    </lineage>
</organism>
<name>A0A126QNG5_9BACT</name>
<feature type="domain" description="Cupin type-2" evidence="1">
    <location>
        <begin position="40"/>
        <end position="104"/>
    </location>
</feature>
<dbReference type="InterPro" id="IPR013096">
    <property type="entry name" value="Cupin_2"/>
</dbReference>
<evidence type="ECO:0000313" key="2">
    <source>
        <dbReference type="EMBL" id="AMK11218.1"/>
    </source>
</evidence>
<dbReference type="Gene3D" id="2.60.120.10">
    <property type="entry name" value="Jelly Rolls"/>
    <property type="match status" value="1"/>
</dbReference>
<dbReference type="EMBL" id="CP014206">
    <property type="protein sequence ID" value="AMK11218.1"/>
    <property type="molecule type" value="Genomic_DNA"/>
</dbReference>
<evidence type="ECO:0000313" key="3">
    <source>
        <dbReference type="EMBL" id="TDT92245.1"/>
    </source>
</evidence>
<dbReference type="RefSeq" id="WP_066802623.1">
    <property type="nucleotide sequence ID" value="NZ_CP014206.1"/>
</dbReference>
<protein>
    <submittedName>
        <fullName evidence="2 3">Cupin</fullName>
    </submittedName>
</protein>
<reference evidence="2 4" key="1">
    <citation type="journal article" date="2016" name="Front. Microbiol.">
        <title>Genome Sequence of the Piezophilic, Mesophilic Sulfate-Reducing Bacterium Desulfovibrio indicus J2T.</title>
        <authorList>
            <person name="Cao J."/>
            <person name="Maignien L."/>
            <person name="Shao Z."/>
            <person name="Alain K."/>
            <person name="Jebbar M."/>
        </authorList>
    </citation>
    <scope>NUCLEOTIDE SEQUENCE [LARGE SCALE GENOMIC DNA]</scope>
    <source>
        <strain evidence="2 4">J2</strain>
    </source>
</reference>